<evidence type="ECO:0000259" key="3">
    <source>
        <dbReference type="Pfam" id="PF01266"/>
    </source>
</evidence>
<dbReference type="SUPFAM" id="SSF51905">
    <property type="entry name" value="FAD/NAD(P)-binding domain"/>
    <property type="match status" value="1"/>
</dbReference>
<evidence type="ECO:0000256" key="1">
    <source>
        <dbReference type="ARBA" id="ARBA00009410"/>
    </source>
</evidence>
<dbReference type="Pfam" id="PF01266">
    <property type="entry name" value="DAO"/>
    <property type="match status" value="1"/>
</dbReference>
<dbReference type="Gene3D" id="3.50.50.60">
    <property type="entry name" value="FAD/NAD(P)-binding domain"/>
    <property type="match status" value="1"/>
</dbReference>
<dbReference type="Gene3D" id="3.30.9.10">
    <property type="entry name" value="D-Amino Acid Oxidase, subunit A, domain 2"/>
    <property type="match status" value="1"/>
</dbReference>
<reference evidence="4 5" key="1">
    <citation type="submission" date="2020-07" db="EMBL/GenBank/DDBJ databases">
        <title>Taxonomic revisions and descriptions of new bacterial species based on genomic comparisons in the high-G+C-content subgroup of the family Alcaligenaceae.</title>
        <authorList>
            <person name="Szabo A."/>
            <person name="Felfoldi T."/>
        </authorList>
    </citation>
    <scope>NUCLEOTIDE SEQUENCE [LARGE SCALE GENOMIC DNA]</scope>
    <source>
        <strain evidence="4 5">LMG 24012</strain>
    </source>
</reference>
<protein>
    <submittedName>
        <fullName evidence="4">FAD-binding oxidoreductase</fullName>
    </submittedName>
</protein>
<dbReference type="InterPro" id="IPR006076">
    <property type="entry name" value="FAD-dep_OxRdtase"/>
</dbReference>
<dbReference type="PANTHER" id="PTHR13847:SF280">
    <property type="entry name" value="D-AMINO ACID DEHYDROGENASE"/>
    <property type="match status" value="1"/>
</dbReference>
<evidence type="ECO:0000313" key="5">
    <source>
        <dbReference type="Proteomes" id="UP000559809"/>
    </source>
</evidence>
<comment type="similarity">
    <text evidence="1">Belongs to the DadA oxidoreductase family.</text>
</comment>
<dbReference type="AlphaFoldDB" id="A0A853G500"/>
<keyword evidence="5" id="KW-1185">Reference proteome</keyword>
<evidence type="ECO:0000313" key="4">
    <source>
        <dbReference type="EMBL" id="NYT50060.1"/>
    </source>
</evidence>
<keyword evidence="2" id="KW-0560">Oxidoreductase</keyword>
<gene>
    <name evidence="4" type="ORF">H0A72_12140</name>
</gene>
<dbReference type="InterPro" id="IPR036188">
    <property type="entry name" value="FAD/NAD-bd_sf"/>
</dbReference>
<name>A0A853G500_9BURK</name>
<proteinExistence type="inferred from homology"/>
<dbReference type="EMBL" id="JACCEM010000006">
    <property type="protein sequence ID" value="NYT50060.1"/>
    <property type="molecule type" value="Genomic_DNA"/>
</dbReference>
<comment type="caution">
    <text evidence="4">The sequence shown here is derived from an EMBL/GenBank/DDBJ whole genome shotgun (WGS) entry which is preliminary data.</text>
</comment>
<organism evidence="4 5">
    <name type="scientific">Parapusillimonas granuli</name>
    <dbReference type="NCBI Taxonomy" id="380911"/>
    <lineage>
        <taxon>Bacteria</taxon>
        <taxon>Pseudomonadati</taxon>
        <taxon>Pseudomonadota</taxon>
        <taxon>Betaproteobacteria</taxon>
        <taxon>Burkholderiales</taxon>
        <taxon>Alcaligenaceae</taxon>
        <taxon>Parapusillimonas</taxon>
    </lineage>
</organism>
<feature type="domain" description="FAD dependent oxidoreductase" evidence="3">
    <location>
        <begin position="12"/>
        <end position="403"/>
    </location>
</feature>
<accession>A0A853G500</accession>
<dbReference type="PANTHER" id="PTHR13847">
    <property type="entry name" value="SARCOSINE DEHYDROGENASE-RELATED"/>
    <property type="match status" value="1"/>
</dbReference>
<dbReference type="GO" id="GO:0008718">
    <property type="term" value="F:D-amino-acid dehydrogenase activity"/>
    <property type="evidence" value="ECO:0007669"/>
    <property type="project" value="TreeGrafter"/>
</dbReference>
<dbReference type="GO" id="GO:0055130">
    <property type="term" value="P:D-alanine catabolic process"/>
    <property type="evidence" value="ECO:0007669"/>
    <property type="project" value="TreeGrafter"/>
</dbReference>
<dbReference type="RefSeq" id="WP_180155651.1">
    <property type="nucleotide sequence ID" value="NZ_JACCEM010000006.1"/>
</dbReference>
<dbReference type="GO" id="GO:0005737">
    <property type="term" value="C:cytoplasm"/>
    <property type="evidence" value="ECO:0007669"/>
    <property type="project" value="TreeGrafter"/>
</dbReference>
<dbReference type="GO" id="GO:0005886">
    <property type="term" value="C:plasma membrane"/>
    <property type="evidence" value="ECO:0007669"/>
    <property type="project" value="TreeGrafter"/>
</dbReference>
<dbReference type="Proteomes" id="UP000559809">
    <property type="component" value="Unassembled WGS sequence"/>
</dbReference>
<evidence type="ECO:0000256" key="2">
    <source>
        <dbReference type="ARBA" id="ARBA00023002"/>
    </source>
</evidence>
<sequence length="421" mass="45682">MKSIQSLPERVDVAIVGGGIIGVSTAYALSRAGVSVAVFEKSTIACEQSSRNWGWVRSLMRDLPEIPLALLANRLWDEIQGQTDVGFRHSGILYLARTPAELDDYRRWLDTARPLGVDAVMLDRTQVSEHLPNARESWIGGLYSRSDGVAEPALATQGIAGLARRHGAHVREHCAARGLSMRGGGAWAVHTEHGSIQADAVLVAGGAWSRLFCGNLGVSLPQLKVRASVLSTPPVNPPLDIAVNGRDFTCRPRADGGYTVSQFNASYTDIVPDSFRLFRHFLPAWVKSSGLVKLRFGRAFFRELRVKRRFGPDGVTPFEQRRVLDPGPSRAAARSSLKKLAQVFPAFETAPVREMWGGYIDVTPDALPIISPVAGHVGLYVATGFSGHGFGIGPAVGEVAAKMVLNQEPEIDLAPFRLSRF</sequence>